<accession>Q9HL10</accession>
<proteinExistence type="predicted"/>
<gene>
    <name evidence="1" type="ordered locus">Ta0430</name>
</gene>
<dbReference type="AlphaFoldDB" id="Q9HL10"/>
<protein>
    <submittedName>
        <fullName evidence="1">Uncharacterized protein</fullName>
    </submittedName>
</protein>
<dbReference type="Proteomes" id="UP000001024">
    <property type="component" value="Chromosome"/>
</dbReference>
<dbReference type="STRING" id="273075.gene:9571649"/>
<name>Q9HL10_THEAC</name>
<keyword evidence="2" id="KW-1185">Reference proteome</keyword>
<reference evidence="1 2" key="1">
    <citation type="journal article" date="2000" name="Nature">
        <title>The genome sequence of the thermoacidophilic scavenger Thermoplasma acidophilum.</title>
        <authorList>
            <person name="Ruepp A."/>
            <person name="Graml W."/>
            <person name="Santos-Martinez M.L."/>
            <person name="Koretke K.K."/>
            <person name="Volker C."/>
            <person name="Mewes H.W."/>
            <person name="Frishman D."/>
            <person name="Stocker S."/>
            <person name="Lupas A.N."/>
            <person name="Baumeister W."/>
        </authorList>
    </citation>
    <scope>NUCLEOTIDE SEQUENCE [LARGE SCALE GENOMIC DNA]</scope>
    <source>
        <strain evidence="2">ATCC 25905 / DSM 1728 / JCM 9062 / NBRC 15155 / AMRC-C165</strain>
    </source>
</reference>
<organism evidence="1 2">
    <name type="scientific">Thermoplasma acidophilum (strain ATCC 25905 / DSM 1728 / JCM 9062 / NBRC 15155 / AMRC-C165)</name>
    <dbReference type="NCBI Taxonomy" id="273075"/>
    <lineage>
        <taxon>Archaea</taxon>
        <taxon>Methanobacteriati</taxon>
        <taxon>Thermoplasmatota</taxon>
        <taxon>Thermoplasmata</taxon>
        <taxon>Thermoplasmatales</taxon>
        <taxon>Thermoplasmataceae</taxon>
        <taxon>Thermoplasma</taxon>
    </lineage>
</organism>
<dbReference type="EnsemblBacteria" id="CAC11572">
    <property type="protein sequence ID" value="CAC11572"/>
    <property type="gene ID" value="CAC11572"/>
</dbReference>
<evidence type="ECO:0000313" key="1">
    <source>
        <dbReference type="EMBL" id="CAC11572.1"/>
    </source>
</evidence>
<dbReference type="HOGENOM" id="CLU_1821104_0_0_2"/>
<dbReference type="EMBL" id="AL445064">
    <property type="protein sequence ID" value="CAC11572.1"/>
    <property type="molecule type" value="Genomic_DNA"/>
</dbReference>
<dbReference type="PaxDb" id="273075-Ta0430"/>
<evidence type="ECO:0000313" key="2">
    <source>
        <dbReference type="Proteomes" id="UP000001024"/>
    </source>
</evidence>
<sequence length="141" mass="16001">MQQYTTASIISFFRMVKVPVSDGGSQGKIQRLVSGVNNKPRQDDSDCRCYFKLQCYTGRGCRIDGRKYQERPGNGKNLDSKLNEENPCYNIKNQHPNFIKVKSYSEGDGSTHNQRYSHQILNSIRIAVNGHANQKDSTINP</sequence>
<dbReference type="KEGG" id="tac:Ta0430"/>
<dbReference type="InParanoid" id="Q9HL10"/>